<dbReference type="AlphaFoldDB" id="A0A0A8ZEQ7"/>
<sequence length="434" mass="49852">MYPVAFGFFDSETTDNWTWFFEQLQRAIGNPPFLALSSDACKGQEKAVKNVFPRAEHRECFWHLMQNFIKKFQGPVYGNMYPVARTFTENRFEHYMNKILDTTPEVASWLKKNHNLLWMRCRFLEEIKCDFITNNLAEVFNNWVKDIKDLPIAELADTLRSKMMQLYAKQRKIGERLQDTMLPIVVRQLQAMTRCCNHLRVVEGGNHVAEVTEVTNEHEVLRHAVNLTKHKCSCREWQVLGKPWPHALAVITTTRNPVMADYLHPYYSVYNFRLAYAGIIQPLTDKFQWPKVNLGFRLLPPMTKRSVGRQRKNRIPGCLEKKGRTKGLWQITCNSCGGKGHRESGPKCPNNGTKKKRKSRAKIGRPLGDASSRTPKRQKVARNDSNTASPGPTTRRQLALSNDGGEGTSQQVATPRRSPRNKAAKKLTPRKGNK</sequence>
<feature type="compositionally biased region" description="Basic residues" evidence="5">
    <location>
        <begin position="417"/>
        <end position="434"/>
    </location>
</feature>
<dbReference type="Pfam" id="PF04434">
    <property type="entry name" value="SWIM"/>
    <property type="match status" value="1"/>
</dbReference>
<dbReference type="InterPro" id="IPR006564">
    <property type="entry name" value="Znf_PMZ"/>
</dbReference>
<keyword evidence="1" id="KW-0479">Metal-binding</keyword>
<evidence type="ECO:0000256" key="1">
    <source>
        <dbReference type="ARBA" id="ARBA00022723"/>
    </source>
</evidence>
<feature type="region of interest" description="Disordered" evidence="5">
    <location>
        <begin position="335"/>
        <end position="434"/>
    </location>
</feature>
<dbReference type="PANTHER" id="PTHR31973:SF195">
    <property type="entry name" value="MUDR FAMILY TRANSPOSASE"/>
    <property type="match status" value="1"/>
</dbReference>
<dbReference type="PROSITE" id="PS50966">
    <property type="entry name" value="ZF_SWIM"/>
    <property type="match status" value="1"/>
</dbReference>
<evidence type="ECO:0000313" key="7">
    <source>
        <dbReference type="EMBL" id="JAD33367.1"/>
    </source>
</evidence>
<dbReference type="InterPro" id="IPR018289">
    <property type="entry name" value="MULE_transposase_dom"/>
</dbReference>
<evidence type="ECO:0000256" key="2">
    <source>
        <dbReference type="ARBA" id="ARBA00022771"/>
    </source>
</evidence>
<evidence type="ECO:0000256" key="5">
    <source>
        <dbReference type="SAM" id="MobiDB-lite"/>
    </source>
</evidence>
<dbReference type="PANTHER" id="PTHR31973">
    <property type="entry name" value="POLYPROTEIN, PUTATIVE-RELATED"/>
    <property type="match status" value="1"/>
</dbReference>
<keyword evidence="2 4" id="KW-0863">Zinc-finger</keyword>
<proteinExistence type="predicted"/>
<evidence type="ECO:0000256" key="3">
    <source>
        <dbReference type="ARBA" id="ARBA00022833"/>
    </source>
</evidence>
<organism evidence="7">
    <name type="scientific">Arundo donax</name>
    <name type="common">Giant reed</name>
    <name type="synonym">Donax arundinaceus</name>
    <dbReference type="NCBI Taxonomy" id="35708"/>
    <lineage>
        <taxon>Eukaryota</taxon>
        <taxon>Viridiplantae</taxon>
        <taxon>Streptophyta</taxon>
        <taxon>Embryophyta</taxon>
        <taxon>Tracheophyta</taxon>
        <taxon>Spermatophyta</taxon>
        <taxon>Magnoliopsida</taxon>
        <taxon>Liliopsida</taxon>
        <taxon>Poales</taxon>
        <taxon>Poaceae</taxon>
        <taxon>PACMAD clade</taxon>
        <taxon>Arundinoideae</taxon>
        <taxon>Arundineae</taxon>
        <taxon>Arundo</taxon>
    </lineage>
</organism>
<dbReference type="GO" id="GO:0008270">
    <property type="term" value="F:zinc ion binding"/>
    <property type="evidence" value="ECO:0007669"/>
    <property type="project" value="UniProtKB-KW"/>
</dbReference>
<evidence type="ECO:0000259" key="6">
    <source>
        <dbReference type="PROSITE" id="PS50966"/>
    </source>
</evidence>
<dbReference type="InterPro" id="IPR007527">
    <property type="entry name" value="Znf_SWIM"/>
</dbReference>
<dbReference type="SMART" id="SM00575">
    <property type="entry name" value="ZnF_PMZ"/>
    <property type="match status" value="1"/>
</dbReference>
<reference evidence="7" key="2">
    <citation type="journal article" date="2015" name="Data Brief">
        <title>Shoot transcriptome of the giant reed, Arundo donax.</title>
        <authorList>
            <person name="Barrero R.A."/>
            <person name="Guerrero F.D."/>
            <person name="Moolhuijzen P."/>
            <person name="Goolsby J.A."/>
            <person name="Tidwell J."/>
            <person name="Bellgard S.E."/>
            <person name="Bellgard M.I."/>
        </authorList>
    </citation>
    <scope>NUCLEOTIDE SEQUENCE</scope>
    <source>
        <tissue evidence="7">Shoot tissue taken approximately 20 cm above the soil surface</tissue>
    </source>
</reference>
<feature type="compositionally biased region" description="Polar residues" evidence="5">
    <location>
        <begin position="383"/>
        <end position="400"/>
    </location>
</feature>
<accession>A0A0A8ZEQ7</accession>
<protein>
    <recommendedName>
        <fullName evidence="6">SWIM-type domain-containing protein</fullName>
    </recommendedName>
</protein>
<keyword evidence="3" id="KW-0862">Zinc</keyword>
<reference evidence="7" key="1">
    <citation type="submission" date="2014-09" db="EMBL/GenBank/DDBJ databases">
        <authorList>
            <person name="Magalhaes I.L.F."/>
            <person name="Oliveira U."/>
            <person name="Santos F.R."/>
            <person name="Vidigal T.H.D.A."/>
            <person name="Brescovit A.D."/>
            <person name="Santos A.J."/>
        </authorList>
    </citation>
    <scope>NUCLEOTIDE SEQUENCE</scope>
    <source>
        <tissue evidence="7">Shoot tissue taken approximately 20 cm above the soil surface</tissue>
    </source>
</reference>
<feature type="domain" description="SWIM-type" evidence="6">
    <location>
        <begin position="223"/>
        <end position="255"/>
    </location>
</feature>
<name>A0A0A8ZEQ7_ARUDO</name>
<dbReference type="Pfam" id="PF10551">
    <property type="entry name" value="MULE"/>
    <property type="match status" value="1"/>
</dbReference>
<evidence type="ECO:0000256" key="4">
    <source>
        <dbReference type="PROSITE-ProRule" id="PRU00325"/>
    </source>
</evidence>
<feature type="compositionally biased region" description="Basic residues" evidence="5">
    <location>
        <begin position="353"/>
        <end position="363"/>
    </location>
</feature>
<dbReference type="EMBL" id="GBRH01264528">
    <property type="protein sequence ID" value="JAD33367.1"/>
    <property type="molecule type" value="Transcribed_RNA"/>
</dbReference>